<dbReference type="PANTHER" id="PTHR47791:SF3">
    <property type="entry name" value="MEIOTICALLY UP-REGULATED GENE 191 PROTEIN"/>
    <property type="match status" value="1"/>
</dbReference>
<dbReference type="InterPro" id="IPR005198">
    <property type="entry name" value="Glyco_hydro_76"/>
</dbReference>
<evidence type="ECO:0000256" key="2">
    <source>
        <dbReference type="SAM" id="MobiDB-lite"/>
    </source>
</evidence>
<dbReference type="PROSITE" id="PS50958">
    <property type="entry name" value="SMB_2"/>
    <property type="match status" value="2"/>
</dbReference>
<protein>
    <recommendedName>
        <fullName evidence="3">SMB domain-containing protein</fullName>
    </recommendedName>
</protein>
<gene>
    <name evidence="4" type="ORF">PCOR1329_LOCUS1175</name>
</gene>
<dbReference type="InterPro" id="IPR001212">
    <property type="entry name" value="Somatomedin_B_dom"/>
</dbReference>
<keyword evidence="1" id="KW-1015">Disulfide bond</keyword>
<dbReference type="Pfam" id="PF03663">
    <property type="entry name" value="Glyco_hydro_76"/>
    <property type="match status" value="1"/>
</dbReference>
<evidence type="ECO:0000259" key="3">
    <source>
        <dbReference type="PROSITE" id="PS50958"/>
    </source>
</evidence>
<dbReference type="InterPro" id="IPR008928">
    <property type="entry name" value="6-hairpin_glycosidase_sf"/>
</dbReference>
<feature type="compositionally biased region" description="Low complexity" evidence="2">
    <location>
        <begin position="1224"/>
        <end position="1246"/>
    </location>
</feature>
<feature type="domain" description="SMB" evidence="3">
    <location>
        <begin position="901"/>
        <end position="948"/>
    </location>
</feature>
<feature type="compositionally biased region" description="Low complexity" evidence="2">
    <location>
        <begin position="1116"/>
        <end position="1128"/>
    </location>
</feature>
<organism evidence="4 5">
    <name type="scientific">Prorocentrum cordatum</name>
    <dbReference type="NCBI Taxonomy" id="2364126"/>
    <lineage>
        <taxon>Eukaryota</taxon>
        <taxon>Sar</taxon>
        <taxon>Alveolata</taxon>
        <taxon>Dinophyceae</taxon>
        <taxon>Prorocentrales</taxon>
        <taxon>Prorocentraceae</taxon>
        <taxon>Prorocentrum</taxon>
    </lineage>
</organism>
<dbReference type="Proteomes" id="UP001189429">
    <property type="component" value="Unassembled WGS sequence"/>
</dbReference>
<dbReference type="EMBL" id="CAUYUJ010000281">
    <property type="protein sequence ID" value="CAK0789670.1"/>
    <property type="molecule type" value="Genomic_DNA"/>
</dbReference>
<dbReference type="SUPFAM" id="SSF48208">
    <property type="entry name" value="Six-hairpin glycosidases"/>
    <property type="match status" value="1"/>
</dbReference>
<proteinExistence type="predicted"/>
<dbReference type="PANTHER" id="PTHR47791">
    <property type="entry name" value="MEIOTICALLY UP-REGULATED GENE 191 PROTEIN"/>
    <property type="match status" value="1"/>
</dbReference>
<feature type="non-terminal residue" evidence="4">
    <location>
        <position position="1836"/>
    </location>
</feature>
<feature type="region of interest" description="Disordered" evidence="2">
    <location>
        <begin position="1213"/>
        <end position="1291"/>
    </location>
</feature>
<evidence type="ECO:0000313" key="5">
    <source>
        <dbReference type="Proteomes" id="UP001189429"/>
    </source>
</evidence>
<feature type="domain" description="SMB" evidence="3">
    <location>
        <begin position="952"/>
        <end position="996"/>
    </location>
</feature>
<feature type="region of interest" description="Disordered" evidence="2">
    <location>
        <begin position="1116"/>
        <end position="1157"/>
    </location>
</feature>
<accession>A0ABN9PA60</accession>
<dbReference type="PROSITE" id="PS00524">
    <property type="entry name" value="SMB_1"/>
    <property type="match status" value="2"/>
</dbReference>
<keyword evidence="5" id="KW-1185">Reference proteome</keyword>
<sequence length="1836" mass="196662">MQVLRLWASGFFFASWSFALYGDGPRRGSRASLGITYRLYGAAILFEISHVTRFYRLHDFLGTKDAQEIRKLLHRLPNPFGKDGIHGLANCMPLAQHGANACAAAIPLRAVQCTLLDWGKHCDACLHLADQEMEARGLRKGSAVRVLLQGQGGEIVRSSGGCARLQWLLEHPRGCSASDPFARLGVASGRNHAAPNRASLHAAAGRSMQMRASHRSTLARLGVGSDSAQGLGDAVDAAGFLGKTAQQCAARAAQLPGWRTEPFSKGGESDTVITHFGWELADEMDNNNAGESVGEVARSGQSFCALADSTMRAHGILVAASLACSTVGASTVRERVDDSISGLFAAWWQGTSPMQPGFLFACGQIGSAGVASPDPNTPLYPAVWDQCVCESPARCTNCYRWWQAIALESIANRGIYFNDTLLPASLPNVAGTFLSHASYNGNWTGDCPYIDDFGWFFLAYIRHFEWTKDAAYLSAAKGLHAYMTRHGVDKECGGVLWNPGCQGVKNSVTLLELLIGSAKLAILAPEDPIYLQTSKSLWAWFESSDLFDDHGLVTDGVGGALGEMTECCNVTHELDGKPRCVNNMLPGYSYNQGLYLSAAAHLYQATKNTDYLRRTGRLVDAILQNSTDANGLLKDVPRGQPSYPVAFGAFRHCLWAARAGRAIQPGVISVPRWTILEAVCHSLVQEPQRGVSAAMRRRSASCLGGTVADLEPPCVEGQDPGGDWYSFKGAFMMHLGYFMTIAGRSALNISQVQRVVSFVRKNADAVWTNASVVGSMSGDVCSTAQSAALGEVRMFHWEWDWGVHPTPAPPPADPSSFFTKAGLRATGVDGIAGTRSASNCQKKCAADANCHSYTYADSETSGFSEDCWLCSFDRTGPGSCDFEEDLSFVTGIKRPSPSILGGGTCSANDCGKPVAKDLGNNQTCFCDEECTTHFDCCLNFASVCPAASASCKAETCHTIGASAIPGGGYCFCDDACSTDMHNCCPDFSSVCGAGPTPTGHLCMDARAHGSAVNLFLTDWVLSELQQQHEGVLVLALLESFRLSDSLRLAEAAEFSGPAGPFQVVSVPLLGAASRPPSTIAPVLAVDLEAPEMGALAPLDEGDAVGLDFAATHGAAPAEGNEAAPGAERATPHPSAGVFEGGGPEDDADAEGRPRTGRRWPARKFALEIHGALAASAAQPAVVPPGGAAPICEGPAFEAPQMLADEATLAEPPRRASLGAGGSLGEARAGAQPPAAAAAPGPAAALRPGGGFSTMGAPGPERGRRPRRGVGAAGDDLPRGRQSRAHRGVGAPLCPRGPLHAASGGAAGGDAPYCPGALGDLRARPLMPAPKRGLPEHGGCQSLGRRRRTSQGVAASAMQSSTGSWFDPLRGQTSLKCAPGVELSTLTPMAVSQYFREHTRRYLLRVPLNTLPLNTQEISFSWVAPFGPRARWLSMWGKTPSIRDRLSAHSKERRISNDSARAWNGGQLGGDPMLATPSGLPEEGEDCEDASVGRVDTYDSRGVGKMITTDSARVAPPKALTMRESDELLLGKLMLGKQTDWLRARRAAERICHPDYTTRDFYMDVKHAFPELRLYCISRSLVLNGTEVEDREKQSLSGARTADDEYQRTVGALFAVFWLMRLHLDGKKCFCFGMDDQYQPKEMPVAAEGAELSEDDKKRVLFYENMDWARLEDLVVQAGLLQQPGGPHDPERTLAILVLMTIHDIMKLDVLQPVVSKALRGFRGYRSGEKIGDHDIALSYVLEHCPSALPSFYGLPKEQQDSLKFTHCKLDYNFGWLVQGEAPPGALFKAFREVIISGKASSSDIAFYFVHWFADLAGAEPYPMQGCQKFVLKFPRK</sequence>
<dbReference type="InterPro" id="IPR053169">
    <property type="entry name" value="MUG_Protein"/>
</dbReference>
<dbReference type="Gene3D" id="4.10.410.20">
    <property type="match status" value="1"/>
</dbReference>
<comment type="caution">
    <text evidence="4">The sequence shown here is derived from an EMBL/GenBank/DDBJ whole genome shotgun (WGS) entry which is preliminary data.</text>
</comment>
<evidence type="ECO:0000256" key="1">
    <source>
        <dbReference type="ARBA" id="ARBA00023157"/>
    </source>
</evidence>
<reference evidence="4" key="1">
    <citation type="submission" date="2023-10" db="EMBL/GenBank/DDBJ databases">
        <authorList>
            <person name="Chen Y."/>
            <person name="Shah S."/>
            <person name="Dougan E. K."/>
            <person name="Thang M."/>
            <person name="Chan C."/>
        </authorList>
    </citation>
    <scope>NUCLEOTIDE SEQUENCE [LARGE SCALE GENOMIC DNA]</scope>
</reference>
<dbReference type="Pfam" id="PF01033">
    <property type="entry name" value="Somatomedin_B"/>
    <property type="match status" value="1"/>
</dbReference>
<name>A0ABN9PA60_9DINO</name>
<evidence type="ECO:0000313" key="4">
    <source>
        <dbReference type="EMBL" id="CAK0789670.1"/>
    </source>
</evidence>
<dbReference type="Gene3D" id="1.50.10.20">
    <property type="match status" value="1"/>
</dbReference>
<dbReference type="Gene3D" id="3.50.4.10">
    <property type="entry name" value="Hepatocyte Growth Factor"/>
    <property type="match status" value="1"/>
</dbReference>